<dbReference type="GO" id="GO:0047663">
    <property type="term" value="F:aminoglycoside 6'-N-acetyltransferase activity"/>
    <property type="evidence" value="ECO:0007669"/>
    <property type="project" value="UniProtKB-EC"/>
</dbReference>
<name>A0ABT1G9I6_9GAMM</name>
<keyword evidence="2" id="KW-0808">Transferase</keyword>
<evidence type="ECO:0000313" key="2">
    <source>
        <dbReference type="EMBL" id="MCP1726607.1"/>
    </source>
</evidence>
<gene>
    <name evidence="2" type="ORF">J2T60_000572</name>
</gene>
<proteinExistence type="predicted"/>
<organism evidence="2 3">
    <name type="scientific">Natronospira proteinivora</name>
    <dbReference type="NCBI Taxonomy" id="1807133"/>
    <lineage>
        <taxon>Bacteria</taxon>
        <taxon>Pseudomonadati</taxon>
        <taxon>Pseudomonadota</taxon>
        <taxon>Gammaproteobacteria</taxon>
        <taxon>Natronospirales</taxon>
        <taxon>Natronospiraceae</taxon>
        <taxon>Natronospira</taxon>
    </lineage>
</organism>
<keyword evidence="3" id="KW-1185">Reference proteome</keyword>
<dbReference type="RefSeq" id="WP_253445169.1">
    <property type="nucleotide sequence ID" value="NZ_JALJYF010000001.1"/>
</dbReference>
<comment type="caution">
    <text evidence="2">The sequence shown here is derived from an EMBL/GenBank/DDBJ whole genome shotgun (WGS) entry which is preliminary data.</text>
</comment>
<protein>
    <submittedName>
        <fullName evidence="2">Aminoglycoside 6'-N-acetyltransferase I</fullName>
        <ecNumber evidence="2">2.3.1.82</ecNumber>
    </submittedName>
</protein>
<reference evidence="2 3" key="1">
    <citation type="submission" date="2022-03" db="EMBL/GenBank/DDBJ databases">
        <title>Genomic Encyclopedia of Type Strains, Phase III (KMG-III): the genomes of soil and plant-associated and newly described type strains.</title>
        <authorList>
            <person name="Whitman W."/>
        </authorList>
    </citation>
    <scope>NUCLEOTIDE SEQUENCE [LARGE SCALE GENOMIC DNA]</scope>
    <source>
        <strain evidence="2 3">BSker1</strain>
    </source>
</reference>
<dbReference type="SUPFAM" id="SSF55729">
    <property type="entry name" value="Acyl-CoA N-acyltransferases (Nat)"/>
    <property type="match status" value="1"/>
</dbReference>
<dbReference type="Pfam" id="PF00583">
    <property type="entry name" value="Acetyltransf_1"/>
    <property type="match status" value="1"/>
</dbReference>
<feature type="domain" description="N-acetyltransferase" evidence="1">
    <location>
        <begin position="1"/>
        <end position="169"/>
    </location>
</feature>
<keyword evidence="2" id="KW-0012">Acyltransferase</keyword>
<evidence type="ECO:0000259" key="1">
    <source>
        <dbReference type="PROSITE" id="PS51186"/>
    </source>
</evidence>
<evidence type="ECO:0000313" key="3">
    <source>
        <dbReference type="Proteomes" id="UP001523550"/>
    </source>
</evidence>
<sequence>MSQTAHLLHETFLGRCEDWQDMDSARREVTDALQEDRISRFAVDANNQVIGWVGGIPEYGGRVWELHPLLVARVWRGRGVGRALVHELEALARRRGGQTLWLGSDDENNETSLSGVDLYSDIPAAIRNFRKLWGEHPCDFYFLLGFCITGVMPDANGPGKPDIFFAKRL</sequence>
<dbReference type="Proteomes" id="UP001523550">
    <property type="component" value="Unassembled WGS sequence"/>
</dbReference>
<accession>A0ABT1G9I6</accession>
<dbReference type="PROSITE" id="PS51186">
    <property type="entry name" value="GNAT"/>
    <property type="match status" value="1"/>
</dbReference>
<dbReference type="EC" id="2.3.1.82" evidence="2"/>
<dbReference type="InterPro" id="IPR016181">
    <property type="entry name" value="Acyl_CoA_acyltransferase"/>
</dbReference>
<dbReference type="EMBL" id="JALJYF010000001">
    <property type="protein sequence ID" value="MCP1726607.1"/>
    <property type="molecule type" value="Genomic_DNA"/>
</dbReference>
<dbReference type="Gene3D" id="3.40.630.30">
    <property type="match status" value="1"/>
</dbReference>
<dbReference type="InterPro" id="IPR000182">
    <property type="entry name" value="GNAT_dom"/>
</dbReference>
<dbReference type="CDD" id="cd04301">
    <property type="entry name" value="NAT_SF"/>
    <property type="match status" value="1"/>
</dbReference>